<dbReference type="EMBL" id="CAUJNA010002890">
    <property type="protein sequence ID" value="CAJ1394559.1"/>
    <property type="molecule type" value="Genomic_DNA"/>
</dbReference>
<feature type="region of interest" description="Disordered" evidence="5">
    <location>
        <begin position="487"/>
        <end position="533"/>
    </location>
</feature>
<dbReference type="Proteomes" id="UP001178507">
    <property type="component" value="Unassembled WGS sequence"/>
</dbReference>
<evidence type="ECO:0000256" key="2">
    <source>
        <dbReference type="ARBA" id="ARBA00022771"/>
    </source>
</evidence>
<name>A0AA36IW18_9DINO</name>
<comment type="caution">
    <text evidence="7">The sequence shown here is derived from an EMBL/GenBank/DDBJ whole genome shotgun (WGS) entry which is preliminary data.</text>
</comment>
<organism evidence="7 8">
    <name type="scientific">Effrenium voratum</name>
    <dbReference type="NCBI Taxonomy" id="2562239"/>
    <lineage>
        <taxon>Eukaryota</taxon>
        <taxon>Sar</taxon>
        <taxon>Alveolata</taxon>
        <taxon>Dinophyceae</taxon>
        <taxon>Suessiales</taxon>
        <taxon>Symbiodiniaceae</taxon>
        <taxon>Effrenium</taxon>
    </lineage>
</organism>
<dbReference type="AlphaFoldDB" id="A0AA36IW18"/>
<evidence type="ECO:0000313" key="7">
    <source>
        <dbReference type="EMBL" id="CAJ1394559.1"/>
    </source>
</evidence>
<dbReference type="GO" id="GO:0016925">
    <property type="term" value="P:protein sumoylation"/>
    <property type="evidence" value="ECO:0007669"/>
    <property type="project" value="TreeGrafter"/>
</dbReference>
<dbReference type="GO" id="GO:0000785">
    <property type="term" value="C:chromatin"/>
    <property type="evidence" value="ECO:0007669"/>
    <property type="project" value="TreeGrafter"/>
</dbReference>
<dbReference type="InterPro" id="IPR004181">
    <property type="entry name" value="Znf_MIZ"/>
</dbReference>
<dbReference type="Pfam" id="PF02891">
    <property type="entry name" value="zf-MIZ"/>
    <property type="match status" value="1"/>
</dbReference>
<dbReference type="PANTHER" id="PTHR10782">
    <property type="entry name" value="ZINC FINGER MIZ DOMAIN-CONTAINING PROTEIN"/>
    <property type="match status" value="1"/>
</dbReference>
<keyword evidence="1" id="KW-0479">Metal-binding</keyword>
<evidence type="ECO:0000313" key="8">
    <source>
        <dbReference type="Proteomes" id="UP001178507"/>
    </source>
</evidence>
<dbReference type="PROSITE" id="PS51044">
    <property type="entry name" value="ZF_SP_RING"/>
    <property type="match status" value="1"/>
</dbReference>
<dbReference type="PANTHER" id="PTHR10782:SF4">
    <property type="entry name" value="TONALLI, ISOFORM E"/>
    <property type="match status" value="1"/>
</dbReference>
<evidence type="ECO:0000259" key="6">
    <source>
        <dbReference type="PROSITE" id="PS51044"/>
    </source>
</evidence>
<dbReference type="Gene3D" id="3.30.40.10">
    <property type="entry name" value="Zinc/RING finger domain, C3HC4 (zinc finger)"/>
    <property type="match status" value="1"/>
</dbReference>
<feature type="compositionally biased region" description="Low complexity" evidence="5">
    <location>
        <begin position="359"/>
        <end position="368"/>
    </location>
</feature>
<evidence type="ECO:0000256" key="3">
    <source>
        <dbReference type="ARBA" id="ARBA00022833"/>
    </source>
</evidence>
<evidence type="ECO:0000256" key="1">
    <source>
        <dbReference type="ARBA" id="ARBA00022723"/>
    </source>
</evidence>
<keyword evidence="3" id="KW-0862">Zinc</keyword>
<reference evidence="7" key="1">
    <citation type="submission" date="2023-08" db="EMBL/GenBank/DDBJ databases">
        <authorList>
            <person name="Chen Y."/>
            <person name="Shah S."/>
            <person name="Dougan E. K."/>
            <person name="Thang M."/>
            <person name="Chan C."/>
        </authorList>
    </citation>
    <scope>NUCLEOTIDE SEQUENCE</scope>
</reference>
<accession>A0AA36IW18</accession>
<dbReference type="CDD" id="cd16650">
    <property type="entry name" value="SP-RING_PIAS-like"/>
    <property type="match status" value="1"/>
</dbReference>
<keyword evidence="8" id="KW-1185">Reference proteome</keyword>
<feature type="region of interest" description="Disordered" evidence="5">
    <location>
        <begin position="351"/>
        <end position="420"/>
    </location>
</feature>
<sequence>MDSPEALEQPCLEAGACEDQLEDEGAEGLLYDAVEDSAIPLDPGGRGASPEGTPCVLCQRPLEPLEQRLRHLLDRPLCNTCCFRDMDPFKPVELEHVLFMSVLPGRHLTFTLEVPDLRMWRKEGFEVEFRGLRRRSQMEPQGLQQVWPSFLSIEVNGHEVFTTKVPLRGHKRRDVPQGLSASLRRGINTLEVTAEDERRRDFLLAVVRTLPLKPCELATAVVEETYQDCRQRVEELLREVSRGPNAAGEEVERVGEERLKLQCPIALTRPATRPVRGVSCRHFQCVDLEAYLISNFRMRAFNSRWRCPLCSLEVRPRDLRIDTFVQMLLAETEPEVEEVLLFPDGSWQKGEAVEREPSRSSSPARARANPLVEVADAKKALPKRRAKAQGQGEDTKVRRRRKRKNEAAGEAPKKVRRGSKGVRAFAGWTLGNGVAQAAWPSIEAKAPSARKGAAPGPGFGPGLARGRLGGVRRLAPAARRAMAIAAGRNVSVGPGPREPGVDSDASAEVVSDSGSEAGGQAIARLSQSPQWPL</sequence>
<proteinExistence type="predicted"/>
<evidence type="ECO:0000256" key="4">
    <source>
        <dbReference type="PROSITE-ProRule" id="PRU00452"/>
    </source>
</evidence>
<feature type="domain" description="SP-RING-type" evidence="6">
    <location>
        <begin position="247"/>
        <end position="338"/>
    </location>
</feature>
<gene>
    <name evidence="7" type="ORF">EVOR1521_LOCUS19186</name>
</gene>
<evidence type="ECO:0000256" key="5">
    <source>
        <dbReference type="SAM" id="MobiDB-lite"/>
    </source>
</evidence>
<dbReference type="GO" id="GO:0008270">
    <property type="term" value="F:zinc ion binding"/>
    <property type="evidence" value="ECO:0007669"/>
    <property type="project" value="UniProtKB-KW"/>
</dbReference>
<protein>
    <recommendedName>
        <fullName evidence="6">SP-RING-type domain-containing protein</fullName>
    </recommendedName>
</protein>
<dbReference type="GO" id="GO:0061665">
    <property type="term" value="F:SUMO ligase activity"/>
    <property type="evidence" value="ECO:0007669"/>
    <property type="project" value="TreeGrafter"/>
</dbReference>
<keyword evidence="2 4" id="KW-0863">Zinc-finger</keyword>
<feature type="compositionally biased region" description="Low complexity" evidence="5">
    <location>
        <begin position="502"/>
        <end position="515"/>
    </location>
</feature>
<dbReference type="InterPro" id="IPR013083">
    <property type="entry name" value="Znf_RING/FYVE/PHD"/>
</dbReference>